<feature type="region of interest" description="Disordered" evidence="1">
    <location>
        <begin position="1"/>
        <end position="29"/>
    </location>
</feature>
<reference evidence="3" key="1">
    <citation type="journal article" date="2024" name="IScience">
        <title>Strigolactones Initiate the Formation of Haustorium-like Structures in Castilleja.</title>
        <authorList>
            <person name="Buerger M."/>
            <person name="Peterson D."/>
            <person name="Chory J."/>
        </authorList>
    </citation>
    <scope>NUCLEOTIDE SEQUENCE [LARGE SCALE GENOMIC DNA]</scope>
</reference>
<name>A0ABD3EBU3_9LAMI</name>
<evidence type="ECO:0000256" key="1">
    <source>
        <dbReference type="SAM" id="MobiDB-lite"/>
    </source>
</evidence>
<dbReference type="EMBL" id="JAVIJP010000006">
    <property type="protein sequence ID" value="KAL3651913.1"/>
    <property type="molecule type" value="Genomic_DNA"/>
</dbReference>
<keyword evidence="3" id="KW-1185">Reference proteome</keyword>
<proteinExistence type="predicted"/>
<dbReference type="Proteomes" id="UP001632038">
    <property type="component" value="Unassembled WGS sequence"/>
</dbReference>
<sequence length="62" mass="6871">MFKNPRRRRAHGPSSFSPSGPIHMYGSPIGAIEDRSRADMEENYDVSGTEIVVDGPTRPRAL</sequence>
<dbReference type="AlphaFoldDB" id="A0ABD3EBU3"/>
<accession>A0ABD3EBU3</accession>
<organism evidence="2 3">
    <name type="scientific">Castilleja foliolosa</name>
    <dbReference type="NCBI Taxonomy" id="1961234"/>
    <lineage>
        <taxon>Eukaryota</taxon>
        <taxon>Viridiplantae</taxon>
        <taxon>Streptophyta</taxon>
        <taxon>Embryophyta</taxon>
        <taxon>Tracheophyta</taxon>
        <taxon>Spermatophyta</taxon>
        <taxon>Magnoliopsida</taxon>
        <taxon>eudicotyledons</taxon>
        <taxon>Gunneridae</taxon>
        <taxon>Pentapetalae</taxon>
        <taxon>asterids</taxon>
        <taxon>lamiids</taxon>
        <taxon>Lamiales</taxon>
        <taxon>Orobanchaceae</taxon>
        <taxon>Pedicularideae</taxon>
        <taxon>Castillejinae</taxon>
        <taxon>Castilleja</taxon>
    </lineage>
</organism>
<evidence type="ECO:0000313" key="2">
    <source>
        <dbReference type="EMBL" id="KAL3651913.1"/>
    </source>
</evidence>
<feature type="compositionally biased region" description="Basic residues" evidence="1">
    <location>
        <begin position="1"/>
        <end position="11"/>
    </location>
</feature>
<evidence type="ECO:0000313" key="3">
    <source>
        <dbReference type="Proteomes" id="UP001632038"/>
    </source>
</evidence>
<comment type="caution">
    <text evidence="2">The sequence shown here is derived from an EMBL/GenBank/DDBJ whole genome shotgun (WGS) entry which is preliminary data.</text>
</comment>
<protein>
    <submittedName>
        <fullName evidence="2">Uncharacterized protein</fullName>
    </submittedName>
</protein>
<gene>
    <name evidence="2" type="ORF">CASFOL_004915</name>
</gene>